<dbReference type="Gene3D" id="1.10.10.10">
    <property type="entry name" value="Winged helix-like DNA-binding domain superfamily/Winged helix DNA-binding domain"/>
    <property type="match status" value="1"/>
</dbReference>
<dbReference type="InterPro" id="IPR000847">
    <property type="entry name" value="LysR_HTH_N"/>
</dbReference>
<dbReference type="Proteomes" id="UP000535890">
    <property type="component" value="Unassembled WGS sequence"/>
</dbReference>
<keyword evidence="7" id="KW-1185">Reference proteome</keyword>
<dbReference type="InterPro" id="IPR036388">
    <property type="entry name" value="WH-like_DNA-bd_sf"/>
</dbReference>
<dbReference type="AlphaFoldDB" id="A0A7Y9DTH4"/>
<evidence type="ECO:0000256" key="4">
    <source>
        <dbReference type="ARBA" id="ARBA00023163"/>
    </source>
</evidence>
<dbReference type="PANTHER" id="PTHR30419:SF2">
    <property type="entry name" value="LYSR FAMILY TRANSCRIPTIONAL REGULATOR"/>
    <property type="match status" value="1"/>
</dbReference>
<reference evidence="6 7" key="1">
    <citation type="submission" date="2020-07" db="EMBL/GenBank/DDBJ databases">
        <title>Sequencing the genomes of 1000 actinobacteria strains.</title>
        <authorList>
            <person name="Klenk H.-P."/>
        </authorList>
    </citation>
    <scope>NUCLEOTIDE SEQUENCE [LARGE SCALE GENOMIC DNA]</scope>
    <source>
        <strain evidence="6 7">DSM 45772</strain>
    </source>
</reference>
<keyword evidence="2" id="KW-0805">Transcription regulation</keyword>
<dbReference type="PANTHER" id="PTHR30419">
    <property type="entry name" value="HTH-TYPE TRANSCRIPTIONAL REGULATOR YBHD"/>
    <property type="match status" value="1"/>
</dbReference>
<gene>
    <name evidence="6" type="ORF">BJ983_001310</name>
</gene>
<keyword evidence="4" id="KW-0804">Transcription</keyword>
<dbReference type="Gene3D" id="3.40.190.290">
    <property type="match status" value="1"/>
</dbReference>
<dbReference type="Pfam" id="PF03466">
    <property type="entry name" value="LysR_substrate"/>
    <property type="match status" value="1"/>
</dbReference>
<protein>
    <submittedName>
        <fullName evidence="6">DNA-binding transcriptional LysR family regulator</fullName>
    </submittedName>
</protein>
<proteinExistence type="inferred from homology"/>
<dbReference type="InterPro" id="IPR036390">
    <property type="entry name" value="WH_DNA-bd_sf"/>
</dbReference>
<dbReference type="PROSITE" id="PS50931">
    <property type="entry name" value="HTH_LYSR"/>
    <property type="match status" value="1"/>
</dbReference>
<dbReference type="EMBL" id="JACCBN010000001">
    <property type="protein sequence ID" value="NYD35208.1"/>
    <property type="molecule type" value="Genomic_DNA"/>
</dbReference>
<dbReference type="Pfam" id="PF00126">
    <property type="entry name" value="HTH_1"/>
    <property type="match status" value="1"/>
</dbReference>
<comment type="caution">
    <text evidence="6">The sequence shown here is derived from an EMBL/GenBank/DDBJ whole genome shotgun (WGS) entry which is preliminary data.</text>
</comment>
<evidence type="ECO:0000256" key="3">
    <source>
        <dbReference type="ARBA" id="ARBA00023125"/>
    </source>
</evidence>
<feature type="domain" description="HTH lysR-type" evidence="5">
    <location>
        <begin position="1"/>
        <end position="59"/>
    </location>
</feature>
<keyword evidence="3 6" id="KW-0238">DNA-binding</keyword>
<evidence type="ECO:0000256" key="1">
    <source>
        <dbReference type="ARBA" id="ARBA00009437"/>
    </source>
</evidence>
<name>A0A7Y9DTH4_9PSEU</name>
<dbReference type="InterPro" id="IPR050950">
    <property type="entry name" value="HTH-type_LysR_regulators"/>
</dbReference>
<evidence type="ECO:0000256" key="2">
    <source>
        <dbReference type="ARBA" id="ARBA00023015"/>
    </source>
</evidence>
<dbReference type="SUPFAM" id="SSF53850">
    <property type="entry name" value="Periplasmic binding protein-like II"/>
    <property type="match status" value="1"/>
</dbReference>
<dbReference type="SUPFAM" id="SSF46785">
    <property type="entry name" value="Winged helix' DNA-binding domain"/>
    <property type="match status" value="1"/>
</dbReference>
<dbReference type="RefSeq" id="WP_179793079.1">
    <property type="nucleotide sequence ID" value="NZ_BAABHP010000004.1"/>
</dbReference>
<dbReference type="GO" id="GO:0003677">
    <property type="term" value="F:DNA binding"/>
    <property type="evidence" value="ECO:0007669"/>
    <property type="project" value="UniProtKB-KW"/>
</dbReference>
<sequence>MYDLLDLRLFVAVLDEGSITAGADRLPLSLPSASARIRALEARAGVTLLARGRRGVRPTPAGVAFGRRAREALDALGRLDTAVAPYVAPAARRLTLVAGSSAMERLVPRALVAFLSTHAEVDVALLERSTADGLRLLADGEVDLGIVIADPRDGPPAPGDRLVDDSLVVIGAAGGVLAGTDRVGFAEVAEHPMVGLAVDAPLQATLEANVGDRAPLARLRGRAARLGTVVDLVAAGVGLAVVPRHVVDPGRGLEVSELAEPWAHRTLVLRRGTRARPGVEEFAAALRAAAGHDAASVGAEG</sequence>
<evidence type="ECO:0000313" key="6">
    <source>
        <dbReference type="EMBL" id="NYD35208.1"/>
    </source>
</evidence>
<organism evidence="6 7">
    <name type="scientific">Actinomycetospora corticicola</name>
    <dbReference type="NCBI Taxonomy" id="663602"/>
    <lineage>
        <taxon>Bacteria</taxon>
        <taxon>Bacillati</taxon>
        <taxon>Actinomycetota</taxon>
        <taxon>Actinomycetes</taxon>
        <taxon>Pseudonocardiales</taxon>
        <taxon>Pseudonocardiaceae</taxon>
        <taxon>Actinomycetospora</taxon>
    </lineage>
</organism>
<dbReference type="GO" id="GO:0003700">
    <property type="term" value="F:DNA-binding transcription factor activity"/>
    <property type="evidence" value="ECO:0007669"/>
    <property type="project" value="InterPro"/>
</dbReference>
<dbReference type="InterPro" id="IPR005119">
    <property type="entry name" value="LysR_subst-bd"/>
</dbReference>
<accession>A0A7Y9DTH4</accession>
<evidence type="ECO:0000313" key="7">
    <source>
        <dbReference type="Proteomes" id="UP000535890"/>
    </source>
</evidence>
<dbReference type="GO" id="GO:0005829">
    <property type="term" value="C:cytosol"/>
    <property type="evidence" value="ECO:0007669"/>
    <property type="project" value="TreeGrafter"/>
</dbReference>
<comment type="similarity">
    <text evidence="1">Belongs to the LysR transcriptional regulatory family.</text>
</comment>
<evidence type="ECO:0000259" key="5">
    <source>
        <dbReference type="PROSITE" id="PS50931"/>
    </source>
</evidence>